<dbReference type="OrthoDB" id="409395at2759"/>
<dbReference type="PANTHER" id="PTHR31270:SF1">
    <property type="entry name" value="GLUTAMINYL-PEPTIDE CYCLOTRANSFERASE"/>
    <property type="match status" value="1"/>
</dbReference>
<dbReference type="OMA" id="YKDHEVH"/>
<name>A0A8T2UUW8_CERRI</name>
<proteinExistence type="predicted"/>
<gene>
    <name evidence="2" type="ORF">KP509_04G016700</name>
</gene>
<dbReference type="SUPFAM" id="SSF50969">
    <property type="entry name" value="YVTN repeat-like/Quinoprotein amine dehydrogenase"/>
    <property type="match status" value="1"/>
</dbReference>
<dbReference type="InterPro" id="IPR007788">
    <property type="entry name" value="QCT"/>
</dbReference>
<dbReference type="PANTHER" id="PTHR31270">
    <property type="entry name" value="GLUTAMINYL-PEPTIDE CYCLOTRANSFERASE"/>
    <property type="match status" value="1"/>
</dbReference>
<dbReference type="Pfam" id="PF05096">
    <property type="entry name" value="Glu_cyclase_2"/>
    <property type="match status" value="1"/>
</dbReference>
<comment type="caution">
    <text evidence="2">The sequence shown here is derived from an EMBL/GenBank/DDBJ whole genome shotgun (WGS) entry which is preliminary data.</text>
</comment>
<dbReference type="EMBL" id="CM035409">
    <property type="protein sequence ID" value="KAH7438480.1"/>
    <property type="molecule type" value="Genomic_DNA"/>
</dbReference>
<accession>A0A8T2UUW8</accession>
<evidence type="ECO:0000313" key="3">
    <source>
        <dbReference type="Proteomes" id="UP000825935"/>
    </source>
</evidence>
<organism evidence="2 3">
    <name type="scientific">Ceratopteris richardii</name>
    <name type="common">Triangle waterfern</name>
    <dbReference type="NCBI Taxonomy" id="49495"/>
    <lineage>
        <taxon>Eukaryota</taxon>
        <taxon>Viridiplantae</taxon>
        <taxon>Streptophyta</taxon>
        <taxon>Embryophyta</taxon>
        <taxon>Tracheophyta</taxon>
        <taxon>Polypodiopsida</taxon>
        <taxon>Polypodiidae</taxon>
        <taxon>Polypodiales</taxon>
        <taxon>Pteridineae</taxon>
        <taxon>Pteridaceae</taxon>
        <taxon>Parkerioideae</taxon>
        <taxon>Ceratopteris</taxon>
    </lineage>
</organism>
<feature type="chain" id="PRO_5035877229" description="Glutaminyl-peptide cyclotransferase" evidence="1">
    <location>
        <begin position="25"/>
        <end position="283"/>
    </location>
</feature>
<dbReference type="AlphaFoldDB" id="A0A8T2UUW8"/>
<keyword evidence="1" id="KW-0732">Signal</keyword>
<dbReference type="InterPro" id="IPR011044">
    <property type="entry name" value="Quino_amine_DH_bsu"/>
</dbReference>
<protein>
    <recommendedName>
        <fullName evidence="4">Glutaminyl-peptide cyclotransferase</fullName>
    </recommendedName>
</protein>
<evidence type="ECO:0000313" key="2">
    <source>
        <dbReference type="EMBL" id="KAH7438480.1"/>
    </source>
</evidence>
<evidence type="ECO:0000256" key="1">
    <source>
        <dbReference type="SAM" id="SignalP"/>
    </source>
</evidence>
<feature type="signal peptide" evidence="1">
    <location>
        <begin position="1"/>
        <end position="24"/>
    </location>
</feature>
<keyword evidence="3" id="KW-1185">Reference proteome</keyword>
<evidence type="ECO:0008006" key="4">
    <source>
        <dbReference type="Google" id="ProtNLM"/>
    </source>
</evidence>
<sequence>MNFLVQTSCVIVLLALLEIPFSTADCQSKNYSIYSYKILNRYSHDPLAFTEGLVYAGNDTLYESTGLYGESSVRKVQLTTGKILEMRSLNSTYFGEGLAIWEQSLVQLTWKVKTGFIYNKRNFNQLGTFDNPMKEGWGLTTDGDVLYGSDGSSTIYAIDPFSFKVRRSFQIKDQGKEIRQLNELEYIHGQLWANVWMTDCIVRISPKNGEVLGWILLQKLRRDLLARNQFIDVLNGIAWDPEKNRVFVTGKNWPELYQIEVYPVGGNRTLHKEALKLCIASDP</sequence>
<reference evidence="2" key="1">
    <citation type="submission" date="2021-08" db="EMBL/GenBank/DDBJ databases">
        <title>WGS assembly of Ceratopteris richardii.</title>
        <authorList>
            <person name="Marchant D.B."/>
            <person name="Chen G."/>
            <person name="Jenkins J."/>
            <person name="Shu S."/>
            <person name="Leebens-Mack J."/>
            <person name="Grimwood J."/>
            <person name="Schmutz J."/>
            <person name="Soltis P."/>
            <person name="Soltis D."/>
            <person name="Chen Z.-H."/>
        </authorList>
    </citation>
    <scope>NUCLEOTIDE SEQUENCE</scope>
    <source>
        <strain evidence="2">Whitten #5841</strain>
        <tissue evidence="2">Leaf</tissue>
    </source>
</reference>
<dbReference type="Proteomes" id="UP000825935">
    <property type="component" value="Chromosome 4"/>
</dbReference>
<dbReference type="GO" id="GO:0016603">
    <property type="term" value="F:glutaminyl-peptide cyclotransferase activity"/>
    <property type="evidence" value="ECO:0007669"/>
    <property type="project" value="InterPro"/>
</dbReference>